<dbReference type="SUPFAM" id="SSF48403">
    <property type="entry name" value="Ankyrin repeat"/>
    <property type="match status" value="1"/>
</dbReference>
<dbReference type="AlphaFoldDB" id="A0A0D1XMQ5"/>
<dbReference type="PROSITE" id="PS50297">
    <property type="entry name" value="ANK_REP_REGION"/>
    <property type="match status" value="1"/>
</dbReference>
<dbReference type="Pfam" id="PF12796">
    <property type="entry name" value="Ank_2"/>
    <property type="match status" value="1"/>
</dbReference>
<proteinExistence type="predicted"/>
<dbReference type="RefSeq" id="XP_016221000.1">
    <property type="nucleotide sequence ID" value="XM_016371668.1"/>
</dbReference>
<feature type="compositionally biased region" description="Gly residues" evidence="2">
    <location>
        <begin position="292"/>
        <end position="306"/>
    </location>
</feature>
<protein>
    <submittedName>
        <fullName evidence="3">Uncharacterized protein</fullName>
    </submittedName>
</protein>
<reference evidence="3 4" key="1">
    <citation type="submission" date="2015-01" db="EMBL/GenBank/DDBJ databases">
        <title>The Genome Sequence of Exophiala mesophila CBS40295.</title>
        <authorList>
            <consortium name="The Broad Institute Genomics Platform"/>
            <person name="Cuomo C."/>
            <person name="de Hoog S."/>
            <person name="Gorbushina A."/>
            <person name="Stielow B."/>
            <person name="Teixiera M."/>
            <person name="Abouelleil A."/>
            <person name="Chapman S.B."/>
            <person name="Priest M."/>
            <person name="Young S.K."/>
            <person name="Wortman J."/>
            <person name="Nusbaum C."/>
            <person name="Birren B."/>
        </authorList>
    </citation>
    <scope>NUCLEOTIDE SEQUENCE [LARGE SCALE GENOMIC DNA]</scope>
    <source>
        <strain evidence="3 4">CBS 40295</strain>
    </source>
</reference>
<keyword evidence="4" id="KW-1185">Reference proteome</keyword>
<dbReference type="PANTHER" id="PTHR24118">
    <property type="entry name" value="POTE ANKYRIN DOMAIN"/>
    <property type="match status" value="1"/>
</dbReference>
<dbReference type="SMART" id="SM00248">
    <property type="entry name" value="ANK"/>
    <property type="match status" value="3"/>
</dbReference>
<dbReference type="Gene3D" id="1.25.40.20">
    <property type="entry name" value="Ankyrin repeat-containing domain"/>
    <property type="match status" value="1"/>
</dbReference>
<dbReference type="PANTHER" id="PTHR24118:SF99">
    <property type="entry name" value="POTE ANKYRIN DOMAIN FAMILY MEMBER 3C-RELATED"/>
    <property type="match status" value="1"/>
</dbReference>
<gene>
    <name evidence="3" type="ORF">PV10_06827</name>
</gene>
<dbReference type="OrthoDB" id="20872at2759"/>
<evidence type="ECO:0000256" key="2">
    <source>
        <dbReference type="SAM" id="MobiDB-lite"/>
    </source>
</evidence>
<evidence type="ECO:0000313" key="4">
    <source>
        <dbReference type="Proteomes" id="UP000054302"/>
    </source>
</evidence>
<sequence length="335" mass="36154">MSAFDFDKPFFSMTCPWCNGFSMPTLPICTTPTFQIRAIPPSIWLPNGAWKRLRMVHYPDLVAKFHPQEYLISIGHDSSPPVYGWIYSNSRNNQGISVNTDGQCALHIAAAASQSAVVALLCQQFPQTVTRRDRRGQTPLHLASASQIVATPSYILRTGTKPPPRSPEEITCITTLIASGADVNARDELGNTCLHNASAWGNLKAVRALIQAGANPLCKNNAGWTPEFYSITVQAEVYYRGLVAEWEKKKEAEEKGVGERDMERGKRKGMGIGGVRLVMRDDASDDDDDRVGGGGGGSEQGRGDVGQGRSRASTSTSSGRSQLTTSTGDGSDADG</sequence>
<dbReference type="VEuPathDB" id="FungiDB:PV10_06827"/>
<feature type="region of interest" description="Disordered" evidence="2">
    <location>
        <begin position="250"/>
        <end position="335"/>
    </location>
</feature>
<dbReference type="InterPro" id="IPR002110">
    <property type="entry name" value="Ankyrin_rpt"/>
</dbReference>
<evidence type="ECO:0000313" key="3">
    <source>
        <dbReference type="EMBL" id="KIV89426.1"/>
    </source>
</evidence>
<feature type="compositionally biased region" description="Low complexity" evidence="2">
    <location>
        <begin position="307"/>
        <end position="328"/>
    </location>
</feature>
<dbReference type="Proteomes" id="UP000054302">
    <property type="component" value="Unassembled WGS sequence"/>
</dbReference>
<dbReference type="PROSITE" id="PS50088">
    <property type="entry name" value="ANK_REPEAT"/>
    <property type="match status" value="1"/>
</dbReference>
<organism evidence="3 4">
    <name type="scientific">Exophiala mesophila</name>
    <name type="common">Black yeast-like fungus</name>
    <dbReference type="NCBI Taxonomy" id="212818"/>
    <lineage>
        <taxon>Eukaryota</taxon>
        <taxon>Fungi</taxon>
        <taxon>Dikarya</taxon>
        <taxon>Ascomycota</taxon>
        <taxon>Pezizomycotina</taxon>
        <taxon>Eurotiomycetes</taxon>
        <taxon>Chaetothyriomycetidae</taxon>
        <taxon>Chaetothyriales</taxon>
        <taxon>Herpotrichiellaceae</taxon>
        <taxon>Exophiala</taxon>
    </lineage>
</organism>
<name>A0A0D1XMQ5_EXOME</name>
<dbReference type="STRING" id="212818.A0A0D1XMQ5"/>
<feature type="compositionally biased region" description="Basic and acidic residues" evidence="2">
    <location>
        <begin position="250"/>
        <end position="264"/>
    </location>
</feature>
<dbReference type="GeneID" id="27324672"/>
<accession>A0A0D1XMQ5</accession>
<feature type="repeat" description="ANK" evidence="1">
    <location>
        <begin position="189"/>
        <end position="221"/>
    </location>
</feature>
<dbReference type="Pfam" id="PF13637">
    <property type="entry name" value="Ank_4"/>
    <property type="match status" value="1"/>
</dbReference>
<keyword evidence="1" id="KW-0040">ANK repeat</keyword>
<evidence type="ECO:0000256" key="1">
    <source>
        <dbReference type="PROSITE-ProRule" id="PRU00023"/>
    </source>
</evidence>
<dbReference type="InterPro" id="IPR036770">
    <property type="entry name" value="Ankyrin_rpt-contain_sf"/>
</dbReference>
<dbReference type="HOGENOM" id="CLU_829078_0_0_1"/>
<dbReference type="EMBL" id="KN847524">
    <property type="protein sequence ID" value="KIV89426.1"/>
    <property type="molecule type" value="Genomic_DNA"/>
</dbReference>